<dbReference type="EMBL" id="PDEM01000031">
    <property type="protein sequence ID" value="PHZ83844.1"/>
    <property type="molecule type" value="Genomic_DNA"/>
</dbReference>
<dbReference type="Proteomes" id="UP000229730">
    <property type="component" value="Unassembled WGS sequence"/>
</dbReference>
<accession>A0A2G4YNE2</accession>
<dbReference type="RefSeq" id="WP_099474941.1">
    <property type="nucleotide sequence ID" value="NZ_CP041025.1"/>
</dbReference>
<dbReference type="InParanoid" id="A0A2G4YNE2"/>
<keyword evidence="2" id="KW-1185">Reference proteome</keyword>
<gene>
    <name evidence="1" type="ORF">CRD36_15950</name>
</gene>
<evidence type="ECO:0000313" key="1">
    <source>
        <dbReference type="EMBL" id="PHZ83844.1"/>
    </source>
</evidence>
<comment type="caution">
    <text evidence="1">The sequence shown here is derived from an EMBL/GenBank/DDBJ whole genome shotgun (WGS) entry which is preliminary data.</text>
</comment>
<protein>
    <submittedName>
        <fullName evidence="1">Uncharacterized protein</fullName>
    </submittedName>
</protein>
<evidence type="ECO:0000313" key="2">
    <source>
        <dbReference type="Proteomes" id="UP000229730"/>
    </source>
</evidence>
<proteinExistence type="predicted"/>
<organism evidence="1 2">
    <name type="scientific">Paremcibacter congregatus</name>
    <dbReference type="NCBI Taxonomy" id="2043170"/>
    <lineage>
        <taxon>Bacteria</taxon>
        <taxon>Pseudomonadati</taxon>
        <taxon>Pseudomonadota</taxon>
        <taxon>Alphaproteobacteria</taxon>
        <taxon>Emcibacterales</taxon>
        <taxon>Emcibacteraceae</taxon>
        <taxon>Paremcibacter</taxon>
    </lineage>
</organism>
<reference evidence="1 2" key="1">
    <citation type="submission" date="2017-10" db="EMBL/GenBank/DDBJ databases">
        <title>Frigbacter circumglobatus gen. nov. sp. nov., isolated from sediment cultured in situ.</title>
        <authorList>
            <person name="Zhao Z."/>
        </authorList>
    </citation>
    <scope>NUCLEOTIDE SEQUENCE [LARGE SCALE GENOMIC DNA]</scope>
    <source>
        <strain evidence="1 2">ZYL</strain>
    </source>
</reference>
<dbReference type="AlphaFoldDB" id="A0A2G4YNE2"/>
<sequence>MRDRVVNINGKTYAINVITPIKPWTTFVQKALFWFVGIWPKATERLVNLSFIHFARWVIIRKGEFPHLGEDQPREELNYDYLLFNSNFNGTWVQYIDAFSDVLPDGLNSIWNWSVKFPGSRPEAPFIDYIRHNQLDVEYFYNAYPGAAVNDIKAAKNIMAQTGKLADEAADMLPDDFLKAYHKMLLTVQKDLGRLGVSPEPSTD</sequence>
<dbReference type="OrthoDB" id="116741at2"/>
<name>A0A2G4YNE2_9PROT</name>